<comment type="caution">
    <text evidence="3">The sequence shown here is derived from an EMBL/GenBank/DDBJ whole genome shotgun (WGS) entry which is preliminary data.</text>
</comment>
<proteinExistence type="predicted"/>
<feature type="transmembrane region" description="Helical" evidence="2">
    <location>
        <begin position="203"/>
        <end position="225"/>
    </location>
</feature>
<accession>A0ABT5V715</accession>
<feature type="compositionally biased region" description="Low complexity" evidence="1">
    <location>
        <begin position="27"/>
        <end position="44"/>
    </location>
</feature>
<feature type="region of interest" description="Disordered" evidence="1">
    <location>
        <begin position="1"/>
        <end position="196"/>
    </location>
</feature>
<dbReference type="EMBL" id="JARBHI010000014">
    <property type="protein sequence ID" value="MDE1656752.1"/>
    <property type="molecule type" value="Genomic_DNA"/>
</dbReference>
<feature type="compositionally biased region" description="Gly residues" evidence="1">
    <location>
        <begin position="160"/>
        <end position="190"/>
    </location>
</feature>
<feature type="compositionally biased region" description="Gly residues" evidence="1">
    <location>
        <begin position="130"/>
        <end position="154"/>
    </location>
</feature>
<keyword evidence="2" id="KW-0472">Membrane</keyword>
<feature type="compositionally biased region" description="Low complexity" evidence="1">
    <location>
        <begin position="236"/>
        <end position="248"/>
    </location>
</feature>
<gene>
    <name evidence="3" type="ORF">PWJ81_06685</name>
</gene>
<name>A0ABT5V715_9ACTO</name>
<evidence type="ECO:0000256" key="1">
    <source>
        <dbReference type="SAM" id="MobiDB-lite"/>
    </source>
</evidence>
<organism evidence="3 4">
    <name type="scientific">Actinotignum sanguinis</name>
    <dbReference type="NCBI Taxonomy" id="1445614"/>
    <lineage>
        <taxon>Bacteria</taxon>
        <taxon>Bacillati</taxon>
        <taxon>Actinomycetota</taxon>
        <taxon>Actinomycetes</taxon>
        <taxon>Actinomycetales</taxon>
        <taxon>Actinomycetaceae</taxon>
        <taxon>Actinotignum</taxon>
    </lineage>
</organism>
<reference evidence="3 4" key="1">
    <citation type="submission" date="2023-02" db="EMBL/GenBank/DDBJ databases">
        <title>Defining the Infant Male Urobiome and Moving Towards Mechanisms in Urobiome Research.</title>
        <authorList>
            <person name="Reasoner S."/>
            <person name="Flores V."/>
            <person name="Van Horn G."/>
            <person name="Morales G."/>
            <person name="Peard L."/>
            <person name="Abelson B."/>
            <person name="Manuel C."/>
            <person name="Lee J."/>
            <person name="Baker B."/>
            <person name="Williams T."/>
            <person name="Schmitz J."/>
            <person name="Clayton D."/>
            <person name="Hadjifrangiskou M."/>
        </authorList>
    </citation>
    <scope>NUCLEOTIDE SEQUENCE [LARGE SCALE GENOMIC DNA]</scope>
    <source>
        <strain evidence="3 4">AS1053</strain>
    </source>
</reference>
<keyword evidence="2" id="KW-0812">Transmembrane</keyword>
<keyword evidence="4" id="KW-1185">Reference proteome</keyword>
<feature type="compositionally biased region" description="Low complexity" evidence="1">
    <location>
        <begin position="98"/>
        <end position="129"/>
    </location>
</feature>
<evidence type="ECO:0000313" key="4">
    <source>
        <dbReference type="Proteomes" id="UP001219297"/>
    </source>
</evidence>
<evidence type="ECO:0000256" key="2">
    <source>
        <dbReference type="SAM" id="Phobius"/>
    </source>
</evidence>
<evidence type="ECO:0000313" key="3">
    <source>
        <dbReference type="EMBL" id="MDE1656752.1"/>
    </source>
</evidence>
<keyword evidence="2" id="KW-1133">Transmembrane helix</keyword>
<feature type="compositionally biased region" description="Polar residues" evidence="1">
    <location>
        <begin position="57"/>
        <end position="70"/>
    </location>
</feature>
<dbReference type="Proteomes" id="UP001219297">
    <property type="component" value="Unassembled WGS sequence"/>
</dbReference>
<dbReference type="RefSeq" id="WP_274778576.1">
    <property type="nucleotide sequence ID" value="NZ_CAUPFG010000039.1"/>
</dbReference>
<feature type="region of interest" description="Disordered" evidence="1">
    <location>
        <begin position="231"/>
        <end position="290"/>
    </location>
</feature>
<sequence length="384" mass="38195">MSNEDAPRSPQGGEPTRAFPPHGSENTTPGASSSPEAASAPGTGNTPDITGAPDITSAPTQAFSTPTSPSGDYPTQAYAAHSGAYPGPGQYGGGQGSQPGQYGAPSYPGGPGTYPQQGNYPGQAPQYGSGPAGQYGGPGYPGGQYGAGQGGQYGAPGYPGAPGGPGGPGGPGNQYPGAGGPNGPRGGYPAGYGQQPKQSKTGLFVGIGVGVVALIALVVGLIFFLNRDKASDDVQPDPSSAPSISAPATPDGTAAPETSKAPIFDSPTTPAPAPSGNSGDSAGKDGEDGLTYTYPPEKIGALFDSFLKDPTFTEAFGKPERDDAGACIGNAAQGKLSDQFIDVLERASKGDITAGSEIEDPKFMNDLLNFILIMDSCGVNITMQ</sequence>
<protein>
    <submittedName>
        <fullName evidence="3">Uncharacterized protein</fullName>
    </submittedName>
</protein>